<dbReference type="OrthoDB" id="4868247at2"/>
<keyword evidence="2" id="KW-1185">Reference proteome</keyword>
<dbReference type="InterPro" id="IPR025833">
    <property type="entry name" value="GDYXXLXY"/>
</dbReference>
<sequence>MKKLIKKRGFKYLVSFLILFFILFAMTIQPMMTDLQGEEILIKTKPFDPRDLFRGDYVQLHYEINDISLEQLDNEILKLKDQEEYNIFKNLEGKKLYVRLKKNRKFHEVDGVTLIKPKEGIFLVAKYKYALWDENKEYKNSNVRGINVDYTLDKYFVSENTGDELEKKARNGEVFVKVKVYKGYSLLKEIVE</sequence>
<dbReference type="AlphaFoldDB" id="A0A4R2KT22"/>
<name>A0A4R2KT22_9FIRM</name>
<dbReference type="RefSeq" id="WP_132244227.1">
    <property type="nucleotide sequence ID" value="NZ_SLWV01000007.1"/>
</dbReference>
<dbReference type="Pfam" id="PF14345">
    <property type="entry name" value="GDYXXLXY"/>
    <property type="match status" value="1"/>
</dbReference>
<proteinExistence type="predicted"/>
<evidence type="ECO:0000313" key="2">
    <source>
        <dbReference type="Proteomes" id="UP000294919"/>
    </source>
</evidence>
<dbReference type="EMBL" id="SLWV01000007">
    <property type="protein sequence ID" value="TCO76923.1"/>
    <property type="molecule type" value="Genomic_DNA"/>
</dbReference>
<comment type="caution">
    <text evidence="1">The sequence shown here is derived from an EMBL/GenBank/DDBJ whole genome shotgun (WGS) entry which is preliminary data.</text>
</comment>
<protein>
    <submittedName>
        <fullName evidence="1">Putative membrane-anchored protein</fullName>
    </submittedName>
</protein>
<reference evidence="1 2" key="1">
    <citation type="submission" date="2019-03" db="EMBL/GenBank/DDBJ databases">
        <title>Genomic Encyclopedia of Type Strains, Phase IV (KMG-IV): sequencing the most valuable type-strain genomes for metagenomic binning, comparative biology and taxonomic classification.</title>
        <authorList>
            <person name="Goeker M."/>
        </authorList>
    </citation>
    <scope>NUCLEOTIDE SEQUENCE [LARGE SCALE GENOMIC DNA]</scope>
    <source>
        <strain evidence="1 2">DSM 102940</strain>
    </source>
</reference>
<gene>
    <name evidence="1" type="ORF">EV214_10780</name>
</gene>
<accession>A0A4R2KT22</accession>
<dbReference type="Proteomes" id="UP000294919">
    <property type="component" value="Unassembled WGS sequence"/>
</dbReference>
<organism evidence="1 2">
    <name type="scientific">Marinisporobacter balticus</name>
    <dbReference type="NCBI Taxonomy" id="2018667"/>
    <lineage>
        <taxon>Bacteria</taxon>
        <taxon>Bacillati</taxon>
        <taxon>Bacillota</taxon>
        <taxon>Clostridia</taxon>
        <taxon>Peptostreptococcales</taxon>
        <taxon>Thermotaleaceae</taxon>
        <taxon>Marinisporobacter</taxon>
    </lineage>
</organism>
<evidence type="ECO:0000313" key="1">
    <source>
        <dbReference type="EMBL" id="TCO76923.1"/>
    </source>
</evidence>